<organism evidence="1 2">
    <name type="scientific">Desulfonatronum thiosulfatophilum</name>
    <dbReference type="NCBI Taxonomy" id="617002"/>
    <lineage>
        <taxon>Bacteria</taxon>
        <taxon>Pseudomonadati</taxon>
        <taxon>Thermodesulfobacteriota</taxon>
        <taxon>Desulfovibrionia</taxon>
        <taxon>Desulfovibrionales</taxon>
        <taxon>Desulfonatronaceae</taxon>
        <taxon>Desulfonatronum</taxon>
    </lineage>
</organism>
<dbReference type="RefSeq" id="WP_092121162.1">
    <property type="nucleotide sequence ID" value="NZ_FMXO01000011.1"/>
</dbReference>
<dbReference type="EMBL" id="FMXO01000011">
    <property type="protein sequence ID" value="SDB43454.1"/>
    <property type="molecule type" value="Genomic_DNA"/>
</dbReference>
<dbReference type="STRING" id="617002.SAMN05660653_02104"/>
<dbReference type="AlphaFoldDB" id="A0A1G6DE69"/>
<accession>A0A1G6DE69</accession>
<gene>
    <name evidence="1" type="ORF">SAMN05660653_02104</name>
</gene>
<reference evidence="1 2" key="1">
    <citation type="submission" date="2016-10" db="EMBL/GenBank/DDBJ databases">
        <authorList>
            <person name="de Groot N.N."/>
        </authorList>
    </citation>
    <scope>NUCLEOTIDE SEQUENCE [LARGE SCALE GENOMIC DNA]</scope>
    <source>
        <strain evidence="1 2">ASO4-2</strain>
    </source>
</reference>
<sequence>MDICKEAIRQILLPLKETEEGRGSKVEEDHETGMIRIAPDYLRILQDNFNPEAYHEAGEEYLGRYLPMQSPGTIELYGSQLSKFFWFIVGQLQSTGHSFWKSDLEGLAHLTVYKTWFHEHFHLFSDIQSHLIQSSSGSRSRILEEALATAYSYRQIMRERGKWQTVIGRIHASIFSPFLRIAVDYRSPGYRDWSRYDDDVSFTNGLVIHFAPVRASWLESNGVPVGEMLVAQLETIFAVRKREVLI</sequence>
<proteinExistence type="predicted"/>
<evidence type="ECO:0000313" key="1">
    <source>
        <dbReference type="EMBL" id="SDB43454.1"/>
    </source>
</evidence>
<protein>
    <submittedName>
        <fullName evidence="1">Uncharacterized protein</fullName>
    </submittedName>
</protein>
<evidence type="ECO:0000313" key="2">
    <source>
        <dbReference type="Proteomes" id="UP000198771"/>
    </source>
</evidence>
<name>A0A1G6DE69_9BACT</name>
<dbReference type="OrthoDB" id="5471482at2"/>
<dbReference type="Proteomes" id="UP000198771">
    <property type="component" value="Unassembled WGS sequence"/>
</dbReference>
<keyword evidence="2" id="KW-1185">Reference proteome</keyword>